<protein>
    <submittedName>
        <fullName evidence="8">MFS transporter</fullName>
    </submittedName>
</protein>
<dbReference type="AlphaFoldDB" id="A0A089MCK4"/>
<feature type="transmembrane region" description="Helical" evidence="6">
    <location>
        <begin position="52"/>
        <end position="71"/>
    </location>
</feature>
<reference evidence="8 9" key="1">
    <citation type="submission" date="2014-08" db="EMBL/GenBank/DDBJ databases">
        <title>Comparative genomics of the Paenibacillus odorifer group.</title>
        <authorList>
            <person name="den Bakker H.C."/>
            <person name="Tsai Y.-C."/>
            <person name="Martin N."/>
            <person name="Korlach J."/>
            <person name="Wiedmann M."/>
        </authorList>
    </citation>
    <scope>NUCLEOTIDE SEQUENCE [LARGE SCALE GENOMIC DNA]</scope>
    <source>
        <strain evidence="8 9">DSM 15220</strain>
    </source>
</reference>
<dbReference type="KEGG" id="pgm:PGRAT_31225"/>
<feature type="transmembrane region" description="Helical" evidence="6">
    <location>
        <begin position="141"/>
        <end position="163"/>
    </location>
</feature>
<feature type="transmembrane region" description="Helical" evidence="6">
    <location>
        <begin position="391"/>
        <end position="411"/>
    </location>
</feature>
<feature type="transmembrane region" description="Helical" evidence="6">
    <location>
        <begin position="262"/>
        <end position="284"/>
    </location>
</feature>
<dbReference type="STRING" id="189425.PGRAT_31225"/>
<feature type="transmembrane region" description="Helical" evidence="6">
    <location>
        <begin position="423"/>
        <end position="441"/>
    </location>
</feature>
<evidence type="ECO:0000259" key="7">
    <source>
        <dbReference type="PROSITE" id="PS50850"/>
    </source>
</evidence>
<name>A0A089MCK4_9BACL</name>
<gene>
    <name evidence="8" type="ORF">PGRAT_31225</name>
</gene>
<evidence type="ECO:0000256" key="6">
    <source>
        <dbReference type="SAM" id="Phobius"/>
    </source>
</evidence>
<keyword evidence="2" id="KW-0813">Transport</keyword>
<dbReference type="InterPro" id="IPR011701">
    <property type="entry name" value="MFS"/>
</dbReference>
<dbReference type="InterPro" id="IPR020846">
    <property type="entry name" value="MFS_dom"/>
</dbReference>
<feature type="domain" description="Major facilitator superfamily (MFS) profile" evidence="7">
    <location>
        <begin position="17"/>
        <end position="446"/>
    </location>
</feature>
<proteinExistence type="predicted"/>
<evidence type="ECO:0000256" key="5">
    <source>
        <dbReference type="ARBA" id="ARBA00023136"/>
    </source>
</evidence>
<keyword evidence="9" id="KW-1185">Reference proteome</keyword>
<feature type="transmembrane region" description="Helical" evidence="6">
    <location>
        <begin position="290"/>
        <end position="313"/>
    </location>
</feature>
<accession>A0A089MCK4</accession>
<dbReference type="GO" id="GO:0022857">
    <property type="term" value="F:transmembrane transporter activity"/>
    <property type="evidence" value="ECO:0007669"/>
    <property type="project" value="InterPro"/>
</dbReference>
<keyword evidence="3 6" id="KW-0812">Transmembrane</keyword>
<evidence type="ECO:0000256" key="3">
    <source>
        <dbReference type="ARBA" id="ARBA00022692"/>
    </source>
</evidence>
<dbReference type="PANTHER" id="PTHR42718:SF9">
    <property type="entry name" value="MAJOR FACILITATOR SUPERFAMILY MULTIDRUG TRANSPORTER MFSC"/>
    <property type="match status" value="1"/>
</dbReference>
<dbReference type="Gene3D" id="1.20.1720.10">
    <property type="entry name" value="Multidrug resistance protein D"/>
    <property type="match status" value="1"/>
</dbReference>
<dbReference type="Pfam" id="PF07690">
    <property type="entry name" value="MFS_1"/>
    <property type="match status" value="1"/>
</dbReference>
<dbReference type="eggNOG" id="COG2814">
    <property type="taxonomic scope" value="Bacteria"/>
</dbReference>
<evidence type="ECO:0000256" key="1">
    <source>
        <dbReference type="ARBA" id="ARBA00004651"/>
    </source>
</evidence>
<dbReference type="InterPro" id="IPR036259">
    <property type="entry name" value="MFS_trans_sf"/>
</dbReference>
<evidence type="ECO:0000256" key="2">
    <source>
        <dbReference type="ARBA" id="ARBA00022448"/>
    </source>
</evidence>
<feature type="transmembrane region" description="Helical" evidence="6">
    <location>
        <begin position="83"/>
        <end position="102"/>
    </location>
</feature>
<feature type="transmembrane region" description="Helical" evidence="6">
    <location>
        <begin position="224"/>
        <end position="241"/>
    </location>
</feature>
<dbReference type="PANTHER" id="PTHR42718">
    <property type="entry name" value="MAJOR FACILITATOR SUPERFAMILY MULTIDRUG TRANSPORTER MFSC"/>
    <property type="match status" value="1"/>
</dbReference>
<comment type="subcellular location">
    <subcellularLocation>
        <location evidence="1">Cell membrane</location>
        <topology evidence="1">Multi-pass membrane protein</topology>
    </subcellularLocation>
</comment>
<sequence length="460" mass="49268">MTDNIDRNGVRMNDKVVMPLWTFCLFIVVMNTTMFNVSLPTIIQDLHISADLGSWVISSYSIGYALSTVIYSRLSDLVPLRRLLTVGLTTLGLASVTGLFAHSFNVLLITRILQSAGAGVMAGLGLVLASRYVPVARRGAAIAMISVGSAMAFGLGPIAGGLISQYFGWNGLFGITCLVLLVLPVLLYLLPKEQAKAAAFDLYGAALTVINAGSLLVAVTSQSYIWLAVSVVSFAIHAIHLRKARDSFINPKLLQMPGYLKLTAIGFSILVLNLGNLFLMPLALSNLFHQSALMIGLFIAPGAILSAFLTRFVGRWIDRYGNLRFLLIGHGVLAAVMAVFALGLQLSPLVLLFGYLCFSPAFSATMASLNNEASGILPRNWIGSGMGLLQLIQFFGGSVSVAVCGLLLHAQRTLAPSSAYRNVYGLLLAVSLCSLSLVLLYRRSRGMELKRNGAKSVSEA</sequence>
<dbReference type="HOGENOM" id="CLU_000960_3_0_9"/>
<feature type="transmembrane region" description="Helical" evidence="6">
    <location>
        <begin position="197"/>
        <end position="218"/>
    </location>
</feature>
<feature type="transmembrane region" description="Helical" evidence="6">
    <location>
        <begin position="325"/>
        <end position="344"/>
    </location>
</feature>
<feature type="transmembrane region" description="Helical" evidence="6">
    <location>
        <begin position="108"/>
        <end position="129"/>
    </location>
</feature>
<evidence type="ECO:0000256" key="4">
    <source>
        <dbReference type="ARBA" id="ARBA00022989"/>
    </source>
</evidence>
<keyword evidence="5 6" id="KW-0472">Membrane</keyword>
<dbReference type="GO" id="GO:0005886">
    <property type="term" value="C:plasma membrane"/>
    <property type="evidence" value="ECO:0007669"/>
    <property type="project" value="UniProtKB-SubCell"/>
</dbReference>
<dbReference type="Gene3D" id="1.20.1250.20">
    <property type="entry name" value="MFS general substrate transporter like domains"/>
    <property type="match status" value="1"/>
</dbReference>
<feature type="transmembrane region" description="Helical" evidence="6">
    <location>
        <begin position="350"/>
        <end position="370"/>
    </location>
</feature>
<keyword evidence="4 6" id="KW-1133">Transmembrane helix</keyword>
<dbReference type="SUPFAM" id="SSF103473">
    <property type="entry name" value="MFS general substrate transporter"/>
    <property type="match status" value="1"/>
</dbReference>
<feature type="transmembrane region" description="Helical" evidence="6">
    <location>
        <begin position="20"/>
        <end position="40"/>
    </location>
</feature>
<evidence type="ECO:0000313" key="9">
    <source>
        <dbReference type="Proteomes" id="UP000029500"/>
    </source>
</evidence>
<evidence type="ECO:0000313" key="8">
    <source>
        <dbReference type="EMBL" id="AIQ71556.1"/>
    </source>
</evidence>
<feature type="transmembrane region" description="Helical" evidence="6">
    <location>
        <begin position="169"/>
        <end position="190"/>
    </location>
</feature>
<dbReference type="PRINTS" id="PR01036">
    <property type="entry name" value="TCRTETB"/>
</dbReference>
<organism evidence="8 9">
    <name type="scientific">Paenibacillus graminis</name>
    <dbReference type="NCBI Taxonomy" id="189425"/>
    <lineage>
        <taxon>Bacteria</taxon>
        <taxon>Bacillati</taxon>
        <taxon>Bacillota</taxon>
        <taxon>Bacilli</taxon>
        <taxon>Bacillales</taxon>
        <taxon>Paenibacillaceae</taxon>
        <taxon>Paenibacillus</taxon>
    </lineage>
</organism>
<dbReference type="PROSITE" id="PS50850">
    <property type="entry name" value="MFS"/>
    <property type="match status" value="1"/>
</dbReference>
<dbReference type="EMBL" id="CP009287">
    <property type="protein sequence ID" value="AIQ71556.1"/>
    <property type="molecule type" value="Genomic_DNA"/>
</dbReference>
<dbReference type="Proteomes" id="UP000029500">
    <property type="component" value="Chromosome"/>
</dbReference>